<evidence type="ECO:0000256" key="5">
    <source>
        <dbReference type="ARBA" id="ARBA00022676"/>
    </source>
</evidence>
<dbReference type="PANTHER" id="PTHR12646:SF0">
    <property type="entry name" value="DOL-P-MAN:MAN(5)GLCNAC(2)-PP-DOL ALPHA-1,3-MANNOSYLTRANSFERASE"/>
    <property type="match status" value="1"/>
</dbReference>
<keyword evidence="10 14" id="KW-0472">Membrane</keyword>
<comment type="function">
    <text evidence="11 14">Dol-P-Man:Man(5)GlcNAc(2)-PP-Dol alpha-1,3-mannosyltransferase that operates in the biosynthetic pathway of dolichol-linked oligosaccharides, the glycan precursors employed in protein asparagine (N)-glycosylation. The assembly of dolichol-linked oligosaccharides begins on the cytosolic side of the endoplasmic reticulum membrane and finishes in its lumen. The sequential addition of sugars to dolichol pyrophosphate produces dolichol-linked oligosaccharides containing fourteen sugars, including two GlcNAcs, nine mannoses and three glucoses. Once assembled, the oligosaccharide is transferred from the lipid to nascent proteins by oligosaccharyltransferases. In the lumen of the endoplasmic reticulum, adds the first dolichyl beta-D-mannosyl phosphate derived mannose in an alpha-1,3 linkage to Man(5)GlcNAc(2)-PP-dolichol to produce Man(6)GlcNAc(2)-PP-dolichol.</text>
</comment>
<feature type="transmembrane region" description="Helical" evidence="14">
    <location>
        <begin position="378"/>
        <end position="398"/>
    </location>
</feature>
<dbReference type="UniPathway" id="UPA00378"/>
<evidence type="ECO:0000256" key="3">
    <source>
        <dbReference type="ARBA" id="ARBA00011964"/>
    </source>
</evidence>
<evidence type="ECO:0000256" key="2">
    <source>
        <dbReference type="ARBA" id="ARBA00004922"/>
    </source>
</evidence>
<dbReference type="EC" id="2.4.1.258" evidence="3 14"/>
<dbReference type="GO" id="GO:0006488">
    <property type="term" value="P:dolichol-linked oligosaccharide biosynthetic process"/>
    <property type="evidence" value="ECO:0007669"/>
    <property type="project" value="EnsemblFungi"/>
</dbReference>
<comment type="pathway">
    <text evidence="2 14">Protein modification; protein glycosylation.</text>
</comment>
<dbReference type="Proteomes" id="UP000094336">
    <property type="component" value="Unassembled WGS sequence"/>
</dbReference>
<dbReference type="Pfam" id="PF05208">
    <property type="entry name" value="ALG3"/>
    <property type="match status" value="1"/>
</dbReference>
<evidence type="ECO:0000256" key="14">
    <source>
        <dbReference type="RuleBase" id="RU364047"/>
    </source>
</evidence>
<dbReference type="GO" id="GO:0052925">
    <property type="term" value="F:dol-P-Man:Man(5)GlcNAc(2)-PP-Dol alpha-1,3-mannosyltransferase activity"/>
    <property type="evidence" value="ECO:0007669"/>
    <property type="project" value="UniProtKB-EC"/>
</dbReference>
<dbReference type="GeneID" id="30147437"/>
<keyword evidence="8 14" id="KW-0256">Endoplasmic reticulum</keyword>
<name>A0A1E3QKG2_9ASCO</name>
<evidence type="ECO:0000256" key="13">
    <source>
        <dbReference type="ARBA" id="ARBA00093457"/>
    </source>
</evidence>
<dbReference type="GO" id="GO:0005789">
    <property type="term" value="C:endoplasmic reticulum membrane"/>
    <property type="evidence" value="ECO:0007669"/>
    <property type="project" value="UniProtKB-SubCell"/>
</dbReference>
<feature type="transmembrane region" description="Helical" evidence="14">
    <location>
        <begin position="174"/>
        <end position="195"/>
    </location>
</feature>
<feature type="transmembrane region" description="Helical" evidence="14">
    <location>
        <begin position="404"/>
        <end position="429"/>
    </location>
</feature>
<evidence type="ECO:0000256" key="4">
    <source>
        <dbReference type="ARBA" id="ARBA00015561"/>
    </source>
</evidence>
<dbReference type="STRING" id="984486.A0A1E3QKG2"/>
<evidence type="ECO:0000256" key="11">
    <source>
        <dbReference type="ARBA" id="ARBA00044743"/>
    </source>
</evidence>
<gene>
    <name evidence="16" type="ORF">BABINDRAFT_162860</name>
</gene>
<evidence type="ECO:0000313" key="17">
    <source>
        <dbReference type="Proteomes" id="UP000094336"/>
    </source>
</evidence>
<dbReference type="PANTHER" id="PTHR12646">
    <property type="entry name" value="NOT56 - RELATED"/>
    <property type="match status" value="1"/>
</dbReference>
<reference evidence="17" key="1">
    <citation type="submission" date="2016-05" db="EMBL/GenBank/DDBJ databases">
        <title>Comparative genomics of biotechnologically important yeasts.</title>
        <authorList>
            <consortium name="DOE Joint Genome Institute"/>
            <person name="Riley R."/>
            <person name="Haridas S."/>
            <person name="Wolfe K.H."/>
            <person name="Lopes M.R."/>
            <person name="Hittinger C.T."/>
            <person name="Goker M."/>
            <person name="Salamov A."/>
            <person name="Wisecaver J."/>
            <person name="Long T.M."/>
            <person name="Aerts A.L."/>
            <person name="Barry K."/>
            <person name="Choi C."/>
            <person name="Clum A."/>
            <person name="Coughlan A.Y."/>
            <person name="Deshpande S."/>
            <person name="Douglass A.P."/>
            <person name="Hanson S.J."/>
            <person name="Klenk H.-P."/>
            <person name="Labutti K."/>
            <person name="Lapidus A."/>
            <person name="Lindquist E."/>
            <person name="Lipzen A."/>
            <person name="Meier-Kolthoff J.P."/>
            <person name="Ohm R.A."/>
            <person name="Otillar R.P."/>
            <person name="Pangilinan J."/>
            <person name="Peng Y."/>
            <person name="Rokas A."/>
            <person name="Rosa C.A."/>
            <person name="Scheuner C."/>
            <person name="Sibirny A.A."/>
            <person name="Slot J.C."/>
            <person name="Stielow J.B."/>
            <person name="Sun H."/>
            <person name="Kurtzman C.P."/>
            <person name="Blackwell M."/>
            <person name="Grigoriev I.V."/>
            <person name="Jeffries T.W."/>
        </authorList>
    </citation>
    <scope>NUCLEOTIDE SEQUENCE [LARGE SCALE GENOMIC DNA]</scope>
    <source>
        <strain evidence="17">NRRL Y-12698</strain>
    </source>
</reference>
<evidence type="ECO:0000256" key="12">
    <source>
        <dbReference type="ARBA" id="ARBA00049506"/>
    </source>
</evidence>
<feature type="transmembrane region" description="Helical" evidence="14">
    <location>
        <begin position="251"/>
        <end position="270"/>
    </location>
</feature>
<feature type="transmembrane region" description="Helical" evidence="14">
    <location>
        <begin position="318"/>
        <end position="339"/>
    </location>
</feature>
<keyword evidence="5 14" id="KW-0328">Glycosyltransferase</keyword>
<evidence type="ECO:0000256" key="10">
    <source>
        <dbReference type="ARBA" id="ARBA00023136"/>
    </source>
</evidence>
<evidence type="ECO:0000256" key="9">
    <source>
        <dbReference type="ARBA" id="ARBA00022989"/>
    </source>
</evidence>
<keyword evidence="9 14" id="KW-1133">Transmembrane helix</keyword>
<evidence type="ECO:0000313" key="16">
    <source>
        <dbReference type="EMBL" id="ODQ78189.1"/>
    </source>
</evidence>
<organism evidence="16 17">
    <name type="scientific">Babjeviella inositovora NRRL Y-12698</name>
    <dbReference type="NCBI Taxonomy" id="984486"/>
    <lineage>
        <taxon>Eukaryota</taxon>
        <taxon>Fungi</taxon>
        <taxon>Dikarya</taxon>
        <taxon>Ascomycota</taxon>
        <taxon>Saccharomycotina</taxon>
        <taxon>Pichiomycetes</taxon>
        <taxon>Serinales incertae sedis</taxon>
        <taxon>Babjeviella</taxon>
    </lineage>
</organism>
<comment type="similarity">
    <text evidence="13">Belongs to the glycosyltransferase ALG3 family.</text>
</comment>
<protein>
    <recommendedName>
        <fullName evidence="4 14">Dol-P-Man:Man(5)GlcNAc(2)-PP-Dol alpha-1,3-mannosyltransferase</fullName>
        <ecNumber evidence="3 14">2.4.1.258</ecNumber>
    </recommendedName>
    <alternativeName>
        <fullName evidence="14">Dol-P-Man-dependent alpha(1-3)-mannosyltransferase</fullName>
    </alternativeName>
</protein>
<comment type="subcellular location">
    <subcellularLocation>
        <location evidence="1 14">Endoplasmic reticulum membrane</location>
        <topology evidence="1 14">Multi-pass membrane protein</topology>
    </subcellularLocation>
</comment>
<dbReference type="InterPro" id="IPR007873">
    <property type="entry name" value="Glycosyltransferase_ALG3"/>
</dbReference>
<evidence type="ECO:0000256" key="1">
    <source>
        <dbReference type="ARBA" id="ARBA00004477"/>
    </source>
</evidence>
<dbReference type="AlphaFoldDB" id="A0A1E3QKG2"/>
<feature type="region of interest" description="Disordered" evidence="15">
    <location>
        <begin position="1"/>
        <end position="21"/>
    </location>
</feature>
<accession>A0A1E3QKG2</accession>
<keyword evidence="17" id="KW-1185">Reference proteome</keyword>
<sequence>MPEPQSSDPKPADTPSVVSKAEPPDLTFKNVMRDIWEGIYALLYTPFYIRLVAPILVLGESVAVKAIIARVPYTEIDFKAYMQQIAQIKAGELDYAYIFGDTGALVYPAGHVQIYYYLIDFLTYHGENVIMGQKFFGWVYVMTYALCVVVYAMADMPPWTVMMLVLSKRLHSIYVLRMFNDCFTTLAMVLCVFFLQQAASYKKQTRVSSLLTYSASIVFSFAVSIKMNALLYLPGFFVVLYLLTDEVFSTLMCHLGVMAATQIAIAWSFLQPLTYTPAAHAIRMNYLAGAYDFSRQFLYKWTVNWKFVLEDLFLDHRFGFALLLIQVVFLLVFIFSQAVTHKTLGKSVSQTVRDFFRIATPTLSPTAIINDPSRAPRFVVFVMVFSNLIGVLCARSLHYQFLSWYAWLLPLLLSLTGVGMFVSTGLWLLHEWCWNVFPATAVSSGTLIVILAFVVGAVWKRGDAIFQMTVDEEKKDQ</sequence>
<keyword evidence="6 14" id="KW-0808">Transferase</keyword>
<dbReference type="RefSeq" id="XP_018983517.1">
    <property type="nucleotide sequence ID" value="XM_019129584.1"/>
</dbReference>
<comment type="catalytic activity">
    <reaction evidence="12 14">
        <text>an alpha-D-Man-(1-&gt;2)-alpha-D-Man-(1-&gt;2)-alpha-D-Man-(1-&gt;3)-[alpha-D-Man-(1-&gt;6)]-beta-D-Man-(1-&gt;4)-beta-D-GlcNAc-(1-&gt;4)-alpha-D-GlcNAc-diphospho-di-trans,poly-cis-dolichol + a di-trans,poly-cis-dolichyl beta-D-mannosyl phosphate = an alpha-D-Man-(1-&gt;2)-alpha-D-Man-(1-&gt;2)-alpha-D-Man-(1-&gt;3)-[alpha-D-Man-(1-&gt;3)-alpha-D-Man-(1-&gt;6)]-beta-D-Man-(1-&gt;4)-beta-D-GlcNAc-(1-&gt;4)-alpha-D-GlcNAc-diphospho-di-trans,poly-cis-dolichol + a di-trans,poly-cis-dolichyl phosphate + H(+)</text>
        <dbReference type="Rhea" id="RHEA:29527"/>
        <dbReference type="Rhea" id="RHEA-COMP:19498"/>
        <dbReference type="Rhea" id="RHEA-COMP:19501"/>
        <dbReference type="Rhea" id="RHEA-COMP:19516"/>
        <dbReference type="Rhea" id="RHEA-COMP:19517"/>
        <dbReference type="ChEBI" id="CHEBI:15378"/>
        <dbReference type="ChEBI" id="CHEBI:57683"/>
        <dbReference type="ChEBI" id="CHEBI:58211"/>
        <dbReference type="ChEBI" id="CHEBI:132515"/>
        <dbReference type="ChEBI" id="CHEBI:132516"/>
        <dbReference type="EC" id="2.4.1.258"/>
    </reaction>
    <physiologicalReaction direction="left-to-right" evidence="12 14">
        <dbReference type="Rhea" id="RHEA:29528"/>
    </physiologicalReaction>
</comment>
<proteinExistence type="inferred from homology"/>
<evidence type="ECO:0000256" key="8">
    <source>
        <dbReference type="ARBA" id="ARBA00022824"/>
    </source>
</evidence>
<keyword evidence="7 14" id="KW-0812">Transmembrane</keyword>
<feature type="transmembrane region" description="Helical" evidence="14">
    <location>
        <begin position="436"/>
        <end position="459"/>
    </location>
</feature>
<dbReference type="EMBL" id="KV454436">
    <property type="protein sequence ID" value="ODQ78189.1"/>
    <property type="molecule type" value="Genomic_DNA"/>
</dbReference>
<dbReference type="OrthoDB" id="20028at2759"/>
<evidence type="ECO:0000256" key="6">
    <source>
        <dbReference type="ARBA" id="ARBA00022679"/>
    </source>
</evidence>
<evidence type="ECO:0000256" key="7">
    <source>
        <dbReference type="ARBA" id="ARBA00022692"/>
    </source>
</evidence>
<evidence type="ECO:0000256" key="15">
    <source>
        <dbReference type="SAM" id="MobiDB-lite"/>
    </source>
</evidence>
<feature type="transmembrane region" description="Helical" evidence="14">
    <location>
        <begin position="135"/>
        <end position="154"/>
    </location>
</feature>